<dbReference type="Gene3D" id="3.30.360.10">
    <property type="entry name" value="Dihydrodipicolinate Reductase, domain 2"/>
    <property type="match status" value="1"/>
</dbReference>
<accession>A0A7C4D8F7</accession>
<keyword evidence="1" id="KW-0560">Oxidoreductase</keyword>
<feature type="domain" description="Saccharopine dehydrogenase-like C-terminal" evidence="2">
    <location>
        <begin position="121"/>
        <end position="355"/>
    </location>
</feature>
<dbReference type="GO" id="GO:0016491">
    <property type="term" value="F:oxidoreductase activity"/>
    <property type="evidence" value="ECO:0007669"/>
    <property type="project" value="UniProtKB-KW"/>
</dbReference>
<evidence type="ECO:0000256" key="1">
    <source>
        <dbReference type="ARBA" id="ARBA00023002"/>
    </source>
</evidence>
<evidence type="ECO:0000313" key="3">
    <source>
        <dbReference type="EMBL" id="HGM59222.1"/>
    </source>
</evidence>
<name>A0A7C4D8F7_STAMA</name>
<proteinExistence type="predicted"/>
<dbReference type="SUPFAM" id="SSF51735">
    <property type="entry name" value="NAD(P)-binding Rossmann-fold domains"/>
    <property type="match status" value="1"/>
</dbReference>
<dbReference type="AlphaFoldDB" id="A0A7C4D8F7"/>
<reference evidence="3" key="1">
    <citation type="journal article" date="2020" name="mSystems">
        <title>Genome- and Community-Level Interaction Insights into Carbon Utilization and Element Cycling Functions of Hydrothermarchaeota in Hydrothermal Sediment.</title>
        <authorList>
            <person name="Zhou Z."/>
            <person name="Liu Y."/>
            <person name="Xu W."/>
            <person name="Pan J."/>
            <person name="Luo Z.H."/>
            <person name="Li M."/>
        </authorList>
    </citation>
    <scope>NUCLEOTIDE SEQUENCE [LARGE SCALE GENOMIC DNA]</scope>
    <source>
        <strain evidence="3">SpSt-642</strain>
    </source>
</reference>
<dbReference type="Pfam" id="PF16653">
    <property type="entry name" value="Sacchrp_dh_C"/>
    <property type="match status" value="1"/>
</dbReference>
<sequence>MYDLALIGLGRVGFRTLDFLLKWKPDLRVLGIDCLDRSKTIVERGFNIDFTRICESIDIVKHLEDVKLVATALPSSIVYDYVNTLINNGFNVIDVSYIGFDPYIFNNTCLNNNVTYVPDAGFAPGFSNLVVSHLSRELNELESVEIYVGGIPVEPKPPFYYEITWSPEDLIEEYTRRAHVVFDNEIREIDPLDKIIRIDIPGHGVFEGFYSDGLHTLLKNIKARNMFEVTLRHPGHLNRVRVLRELGFFDDIKIDVDGIEITPKRFTAKLLSNKFSQSSPDKAILYVKIRGGGLTRTVLSVLERTVGSATVDFTSAVFAETIIIALEKGLEPGVHPLEDLHMYYEEYVRRLREIGVTILET</sequence>
<dbReference type="PANTHER" id="PTHR11133">
    <property type="entry name" value="SACCHAROPINE DEHYDROGENASE"/>
    <property type="match status" value="1"/>
</dbReference>
<evidence type="ECO:0000259" key="2">
    <source>
        <dbReference type="Pfam" id="PF16653"/>
    </source>
</evidence>
<dbReference type="InterPro" id="IPR036291">
    <property type="entry name" value="NAD(P)-bd_dom_sf"/>
</dbReference>
<organism evidence="3">
    <name type="scientific">Staphylothermus marinus</name>
    <dbReference type="NCBI Taxonomy" id="2280"/>
    <lineage>
        <taxon>Archaea</taxon>
        <taxon>Thermoproteota</taxon>
        <taxon>Thermoprotei</taxon>
        <taxon>Desulfurococcales</taxon>
        <taxon>Desulfurococcaceae</taxon>
        <taxon>Staphylothermus</taxon>
    </lineage>
</organism>
<gene>
    <name evidence="3" type="ORF">ENU14_06545</name>
</gene>
<comment type="caution">
    <text evidence="3">The sequence shown here is derived from an EMBL/GenBank/DDBJ whole genome shotgun (WGS) entry which is preliminary data.</text>
</comment>
<dbReference type="InterPro" id="IPR032095">
    <property type="entry name" value="Sacchrp_dh-like_C"/>
</dbReference>
<dbReference type="InterPro" id="IPR051168">
    <property type="entry name" value="AASS"/>
</dbReference>
<protein>
    <submittedName>
        <fullName evidence="3">Saccharopine dehydrogenase family protein</fullName>
    </submittedName>
</protein>
<dbReference type="SUPFAM" id="SSF55347">
    <property type="entry name" value="Glyceraldehyde-3-phosphate dehydrogenase-like, C-terminal domain"/>
    <property type="match status" value="1"/>
</dbReference>
<dbReference type="EMBL" id="DTBJ01000056">
    <property type="protein sequence ID" value="HGM59222.1"/>
    <property type="molecule type" value="Genomic_DNA"/>
</dbReference>
<dbReference type="PANTHER" id="PTHR11133:SF22">
    <property type="entry name" value="ALPHA-AMINOADIPIC SEMIALDEHYDE SYNTHASE, MITOCHONDRIAL"/>
    <property type="match status" value="1"/>
</dbReference>